<dbReference type="eggNOG" id="COG2189">
    <property type="taxonomic scope" value="Bacteria"/>
</dbReference>
<reference evidence="8 9" key="2">
    <citation type="journal article" date="2015" name="Genome Announc.">
        <title>Genome Sequence of the Sulfate-Reducing Thermophilic Bacterium Thermodesulfovibrio yellowstonii Strain DSM 11347T (Phylum Nitrospirae).</title>
        <authorList>
            <person name="Bhatnagar S."/>
            <person name="Badger J.H."/>
            <person name="Madupu R."/>
            <person name="Khouri H.M."/>
            <person name="O'Connor E.M."/>
            <person name="Robb F.T."/>
            <person name="Ward N.L."/>
            <person name="Eisen J.A."/>
        </authorList>
    </citation>
    <scope>NUCLEOTIDE SEQUENCE [LARGE SCALE GENOMIC DNA]</scope>
    <source>
        <strain evidence="9">ATCC 51303 / DSM 11347 / YP87</strain>
    </source>
</reference>
<evidence type="ECO:0000313" key="9">
    <source>
        <dbReference type="Proteomes" id="UP000000718"/>
    </source>
</evidence>
<dbReference type="GO" id="GO:0032259">
    <property type="term" value="P:methylation"/>
    <property type="evidence" value="ECO:0007669"/>
    <property type="project" value="UniProtKB-KW"/>
</dbReference>
<evidence type="ECO:0000256" key="5">
    <source>
        <dbReference type="ARBA" id="ARBA00022691"/>
    </source>
</evidence>
<dbReference type="InParanoid" id="B5YL95"/>
<dbReference type="STRING" id="289376.THEYE_A1189"/>
<keyword evidence="5" id="KW-0949">S-adenosyl-L-methionine</keyword>
<feature type="domain" description="DNA methylase N-4/N-6" evidence="7">
    <location>
        <begin position="113"/>
        <end position="380"/>
    </location>
</feature>
<keyword evidence="9" id="KW-1185">Reference proteome</keyword>
<dbReference type="OrthoDB" id="9800801at2"/>
<dbReference type="GO" id="GO:0009007">
    <property type="term" value="F:site-specific DNA-methyltransferase (adenine-specific) activity"/>
    <property type="evidence" value="ECO:0007669"/>
    <property type="project" value="UniProtKB-EC"/>
</dbReference>
<dbReference type="KEGG" id="tye:THEYE_A1189"/>
<evidence type="ECO:0000256" key="1">
    <source>
        <dbReference type="ARBA" id="ARBA00006594"/>
    </source>
</evidence>
<reference evidence="9" key="1">
    <citation type="submission" date="2008-08" db="EMBL/GenBank/DDBJ databases">
        <title>The complete genome sequence of Thermodesulfovibrio yellowstonii strain ATCC 51303 / DSM 11347 / YP87.</title>
        <authorList>
            <person name="Dodson R.J."/>
            <person name="Durkin A.S."/>
            <person name="Wu M."/>
            <person name="Eisen J."/>
            <person name="Sutton G."/>
        </authorList>
    </citation>
    <scope>NUCLEOTIDE SEQUENCE [LARGE SCALE GENOMIC DNA]</scope>
    <source>
        <strain evidence="9">ATCC 51303 / DSM 11347 / YP87</strain>
    </source>
</reference>
<dbReference type="REBASE" id="18915">
    <property type="entry name" value="M.Tye11347ORF1189P"/>
</dbReference>
<dbReference type="Pfam" id="PF01555">
    <property type="entry name" value="N6_N4_Mtase"/>
    <property type="match status" value="1"/>
</dbReference>
<evidence type="ECO:0000256" key="4">
    <source>
        <dbReference type="ARBA" id="ARBA00022679"/>
    </source>
</evidence>
<accession>B5YL95</accession>
<keyword evidence="3 8" id="KW-0489">Methyltransferase</keyword>
<evidence type="ECO:0000256" key="3">
    <source>
        <dbReference type="ARBA" id="ARBA00022603"/>
    </source>
</evidence>
<dbReference type="PANTHER" id="PTHR13370:SF24">
    <property type="entry name" value="TYPE III RESTRICTION-MODIFICATION ENZYME STYLTI MOD SUBUNIT"/>
    <property type="match status" value="1"/>
</dbReference>
<dbReference type="GO" id="GO:0005737">
    <property type="term" value="C:cytoplasm"/>
    <property type="evidence" value="ECO:0000318"/>
    <property type="project" value="GO_Central"/>
</dbReference>
<dbReference type="PATRIC" id="fig|289376.4.peg.1165"/>
<dbReference type="GO" id="GO:0008168">
    <property type="term" value="F:methyltransferase activity"/>
    <property type="evidence" value="ECO:0000318"/>
    <property type="project" value="GO_Central"/>
</dbReference>
<organism evidence="8 9">
    <name type="scientific">Thermodesulfovibrio yellowstonii (strain ATCC 51303 / DSM 11347 / YP87)</name>
    <dbReference type="NCBI Taxonomy" id="289376"/>
    <lineage>
        <taxon>Bacteria</taxon>
        <taxon>Pseudomonadati</taxon>
        <taxon>Nitrospirota</taxon>
        <taxon>Thermodesulfovibrionia</taxon>
        <taxon>Thermodesulfovibrionales</taxon>
        <taxon>Thermodesulfovibrionaceae</taxon>
        <taxon>Thermodesulfovibrio</taxon>
    </lineage>
</organism>
<dbReference type="Gene3D" id="3.40.50.150">
    <property type="entry name" value="Vaccinia Virus protein VP39"/>
    <property type="match status" value="1"/>
</dbReference>
<proteinExistence type="inferred from homology"/>
<dbReference type="Proteomes" id="UP000000718">
    <property type="component" value="Chromosome"/>
</dbReference>
<dbReference type="EMBL" id="CP001147">
    <property type="protein sequence ID" value="ACI20799.1"/>
    <property type="molecule type" value="Genomic_DNA"/>
</dbReference>
<dbReference type="SUPFAM" id="SSF53335">
    <property type="entry name" value="S-adenosyl-L-methionine-dependent methyltransferases"/>
    <property type="match status" value="1"/>
</dbReference>
<dbReference type="GO" id="GO:0008170">
    <property type="term" value="F:N-methyltransferase activity"/>
    <property type="evidence" value="ECO:0007669"/>
    <property type="project" value="InterPro"/>
</dbReference>
<dbReference type="InterPro" id="IPR002052">
    <property type="entry name" value="DNA_methylase_N6_adenine_CS"/>
</dbReference>
<dbReference type="InterPro" id="IPR002941">
    <property type="entry name" value="DNA_methylase_N4/N6"/>
</dbReference>
<protein>
    <recommendedName>
        <fullName evidence="2">site-specific DNA-methyltransferase (adenine-specific)</fullName>
        <ecNumber evidence="2">2.1.1.72</ecNumber>
    </recommendedName>
</protein>
<dbReference type="PRINTS" id="PR00506">
    <property type="entry name" value="D21N6MTFRASE"/>
</dbReference>
<dbReference type="EC" id="2.1.1.72" evidence="2"/>
<evidence type="ECO:0000259" key="7">
    <source>
        <dbReference type="Pfam" id="PF01555"/>
    </source>
</evidence>
<keyword evidence="4" id="KW-0808">Transferase</keyword>
<dbReference type="GO" id="GO:0003677">
    <property type="term" value="F:DNA binding"/>
    <property type="evidence" value="ECO:0007669"/>
    <property type="project" value="InterPro"/>
</dbReference>
<dbReference type="AlphaFoldDB" id="B5YL95"/>
<dbReference type="InterPro" id="IPR002295">
    <property type="entry name" value="N4/N6-MTase_EcoPI_Mod-like"/>
</dbReference>
<evidence type="ECO:0000256" key="6">
    <source>
        <dbReference type="ARBA" id="ARBA00047942"/>
    </source>
</evidence>
<evidence type="ECO:0000313" key="8">
    <source>
        <dbReference type="EMBL" id="ACI20799.1"/>
    </source>
</evidence>
<dbReference type="RefSeq" id="WP_012545530.1">
    <property type="nucleotide sequence ID" value="NC_011296.1"/>
</dbReference>
<dbReference type="PROSITE" id="PS00092">
    <property type="entry name" value="N6_MTASE"/>
    <property type="match status" value="1"/>
</dbReference>
<gene>
    <name evidence="8" type="ordered locus">THEYE_A1189</name>
</gene>
<dbReference type="InterPro" id="IPR029063">
    <property type="entry name" value="SAM-dependent_MTases_sf"/>
</dbReference>
<sequence length="684" mass="80357">MPNLTDYDIQFLIEKLQKGEPIPEDYKYKLFPIKQKEYELVYAGKMRKEDVLANEDGVFPVPLQVEKVFNSDEHPAGDKEWRNMIVFGDNLQFLKTVYENKDPLIKDRVKGKVKLIYIDPPFGTGDEYDANRGQKAYSARAKGAEFVEFLRRRLILAREILADDGSIFVRQDYHFGHYVKVIMDEVFGKENFLNEIIVARITKKGFGANRYPTANDYLFWYSKTSDYFFKPYRKPLNSKKEKWHSMDSMSGGRKTGEPRFILGEMRYPPKGRVWTFSQERIFEMEKEGLIKLNSKGRPIYKVLTQEGEPLDSNWTDIPGYSFTTDYPTENSEQLLERIIKSTTQPNDLVLDFFAGSGTTAAVAEKLGRRWIVCDIGKLAFYTMQKRILTIQDSKDLENPKKKYGKKARSFITVNTGLYDLKKVFELKKDDYIKFVMNLFEVEPIEKKIAGIKIDGQKKDGYYVLIYPYWQFKDAAVDEEYIEDLHSHIGKRIGGRLYIIAPANYVDFISDYHEIEKTRYYFLKVPYQIIKELHKVQFKKFRQPQSKRNVNDLDDAIGFHFIRQPDVESKVIKKNGKLEINITKFLSNYLEEETGNELKNFESLAMVLIDKDYNDKEFVMDEFYFAEDLLSEKKEDETEDEIKEELSHQEKIVIPLNKDECGDTIMVIYIDIYGNEFKEVFQLRE</sequence>
<comment type="similarity">
    <text evidence="1">Belongs to the N(4)/N(6)-methyltransferase family.</text>
</comment>
<evidence type="ECO:0000256" key="2">
    <source>
        <dbReference type="ARBA" id="ARBA00011900"/>
    </source>
</evidence>
<dbReference type="HOGENOM" id="CLU_408162_0_0_0"/>
<name>B5YL95_THEYD</name>
<dbReference type="EnsemblBacteria" id="ACI20799">
    <property type="protein sequence ID" value="ACI20799"/>
    <property type="gene ID" value="THEYE_A1189"/>
</dbReference>
<dbReference type="PANTHER" id="PTHR13370">
    <property type="entry name" value="RNA METHYLASE-RELATED"/>
    <property type="match status" value="1"/>
</dbReference>
<comment type="catalytic activity">
    <reaction evidence="6">
        <text>a 2'-deoxyadenosine in DNA + S-adenosyl-L-methionine = an N(6)-methyl-2'-deoxyadenosine in DNA + S-adenosyl-L-homocysteine + H(+)</text>
        <dbReference type="Rhea" id="RHEA:15197"/>
        <dbReference type="Rhea" id="RHEA-COMP:12418"/>
        <dbReference type="Rhea" id="RHEA-COMP:12419"/>
        <dbReference type="ChEBI" id="CHEBI:15378"/>
        <dbReference type="ChEBI" id="CHEBI:57856"/>
        <dbReference type="ChEBI" id="CHEBI:59789"/>
        <dbReference type="ChEBI" id="CHEBI:90615"/>
        <dbReference type="ChEBI" id="CHEBI:90616"/>
        <dbReference type="EC" id="2.1.1.72"/>
    </reaction>
</comment>